<feature type="region of interest" description="Disordered" evidence="1">
    <location>
        <begin position="1"/>
        <end position="21"/>
    </location>
</feature>
<protein>
    <submittedName>
        <fullName evidence="3">SAM-dependent methyltransferase</fullName>
    </submittedName>
</protein>
<dbReference type="GO" id="GO:0032259">
    <property type="term" value="P:methylation"/>
    <property type="evidence" value="ECO:0007669"/>
    <property type="project" value="UniProtKB-KW"/>
</dbReference>
<dbReference type="InterPro" id="IPR013216">
    <property type="entry name" value="Methyltransf_11"/>
</dbReference>
<dbReference type="CDD" id="cd02440">
    <property type="entry name" value="AdoMet_MTases"/>
    <property type="match status" value="1"/>
</dbReference>
<dbReference type="Gene3D" id="3.40.50.150">
    <property type="entry name" value="Vaccinia Virus protein VP39"/>
    <property type="match status" value="1"/>
</dbReference>
<evidence type="ECO:0000313" key="3">
    <source>
        <dbReference type="EMBL" id="MBB3149460.1"/>
    </source>
</evidence>
<evidence type="ECO:0000256" key="1">
    <source>
        <dbReference type="SAM" id="MobiDB-lite"/>
    </source>
</evidence>
<evidence type="ECO:0000259" key="2">
    <source>
        <dbReference type="Pfam" id="PF08241"/>
    </source>
</evidence>
<dbReference type="GO" id="GO:0008757">
    <property type="term" value="F:S-adenosylmethionine-dependent methyltransferase activity"/>
    <property type="evidence" value="ECO:0007669"/>
    <property type="project" value="InterPro"/>
</dbReference>
<gene>
    <name evidence="3" type="ORF">FHS21_005913</name>
</gene>
<name>A0A839UKQ5_9HYPH</name>
<dbReference type="SUPFAM" id="SSF53335">
    <property type="entry name" value="S-adenosyl-L-methionine-dependent methyltransferases"/>
    <property type="match status" value="1"/>
</dbReference>
<keyword evidence="4" id="KW-1185">Reference proteome</keyword>
<proteinExistence type="predicted"/>
<dbReference type="AlphaFoldDB" id="A0A839UKQ5"/>
<sequence>MADLDRRLVTATHESAPPSPATEAASALATTAPSLNVNFLLHHSRGALLRGMPSGAHRLLSAGCAGNWYFDWIEETYGRVPEHLGIEYYMPKPEGLPDNVTWITNTASDMSAVENASCDLVFSGQNLEHLWPEEVSGFLLEAARVLRPGGHLVVDSPNRLLTAPLNWSHPEHTIELTLDEVTALMRLAGFEITASYGVWLCRDPRTGEVLPFDPNQPTPGWSVTERLIIARDRPEESFIWWIEGVRRDRTPNAAATHAMMAELFAKHWPERVQRLVVPAGRRLQQSLQGEWVEAAAGEGGIVIYGPYMPLRAGRHRVTWQLQPADGTHSPMSAVCDVMVDGIAEPIARHEVQAGESHVSLEFNLTDTTFGLQFRCASTGGAGFSVLRKVELEEHIA</sequence>
<dbReference type="Pfam" id="PF08241">
    <property type="entry name" value="Methyltransf_11"/>
    <property type="match status" value="1"/>
</dbReference>
<keyword evidence="3" id="KW-0808">Transferase</keyword>
<accession>A0A839UKQ5</accession>
<dbReference type="Proteomes" id="UP000554520">
    <property type="component" value="Unassembled WGS sequence"/>
</dbReference>
<dbReference type="EMBL" id="JACHXN010000032">
    <property type="protein sequence ID" value="MBB3149460.1"/>
    <property type="molecule type" value="Genomic_DNA"/>
</dbReference>
<dbReference type="RefSeq" id="WP_183665234.1">
    <property type="nucleotide sequence ID" value="NZ_JACHXN010000032.1"/>
</dbReference>
<reference evidence="3 4" key="1">
    <citation type="submission" date="2020-08" db="EMBL/GenBank/DDBJ databases">
        <title>Genomic Encyclopedia of Type Strains, Phase III (KMG-III): the genomes of soil and plant-associated and newly described type strains.</title>
        <authorList>
            <person name="Whitman W."/>
        </authorList>
    </citation>
    <scope>NUCLEOTIDE SEQUENCE [LARGE SCALE GENOMIC DNA]</scope>
    <source>
        <strain evidence="3 4">CECT 7015</strain>
    </source>
</reference>
<feature type="domain" description="Methyltransferase type 11" evidence="2">
    <location>
        <begin position="96"/>
        <end position="154"/>
    </location>
</feature>
<keyword evidence="3" id="KW-0489">Methyltransferase</keyword>
<evidence type="ECO:0000313" key="4">
    <source>
        <dbReference type="Proteomes" id="UP000554520"/>
    </source>
</evidence>
<comment type="caution">
    <text evidence="3">The sequence shown here is derived from an EMBL/GenBank/DDBJ whole genome shotgun (WGS) entry which is preliminary data.</text>
</comment>
<organism evidence="3 4">
    <name type="scientific">Phyllobacterium trifolii</name>
    <dbReference type="NCBI Taxonomy" id="300193"/>
    <lineage>
        <taxon>Bacteria</taxon>
        <taxon>Pseudomonadati</taxon>
        <taxon>Pseudomonadota</taxon>
        <taxon>Alphaproteobacteria</taxon>
        <taxon>Hyphomicrobiales</taxon>
        <taxon>Phyllobacteriaceae</taxon>
        <taxon>Phyllobacterium</taxon>
    </lineage>
</organism>
<dbReference type="InterPro" id="IPR029063">
    <property type="entry name" value="SAM-dependent_MTases_sf"/>
</dbReference>